<keyword evidence="1" id="KW-1133">Transmembrane helix</keyword>
<keyword evidence="1" id="KW-0812">Transmembrane</keyword>
<dbReference type="RefSeq" id="WP_213097366.1">
    <property type="nucleotide sequence ID" value="NZ_JAGYPH010000001.1"/>
</dbReference>
<keyword evidence="3" id="KW-1185">Reference proteome</keyword>
<dbReference type="EMBL" id="JAGYPN010000001">
    <property type="protein sequence ID" value="MBS4222414.1"/>
    <property type="molecule type" value="Genomic_DNA"/>
</dbReference>
<keyword evidence="1" id="KW-0472">Membrane</keyword>
<accession>A0A942UT22</accession>
<dbReference type="Pfam" id="PF14038">
    <property type="entry name" value="YqzE"/>
    <property type="match status" value="1"/>
</dbReference>
<gene>
    <name evidence="2" type="ORF">KHA91_06535</name>
</gene>
<dbReference type="InterPro" id="IPR025622">
    <property type="entry name" value="YqzE"/>
</dbReference>
<evidence type="ECO:0000256" key="1">
    <source>
        <dbReference type="SAM" id="Phobius"/>
    </source>
</evidence>
<evidence type="ECO:0000313" key="3">
    <source>
        <dbReference type="Proteomes" id="UP000676456"/>
    </source>
</evidence>
<comment type="caution">
    <text evidence="2">The sequence shown here is derived from an EMBL/GenBank/DDBJ whole genome shotgun (WGS) entry which is preliminary data.</text>
</comment>
<protein>
    <submittedName>
        <fullName evidence="2">YqzE family protein</fullName>
    </submittedName>
</protein>
<dbReference type="Proteomes" id="UP000676456">
    <property type="component" value="Unassembled WGS sequence"/>
</dbReference>
<dbReference type="AlphaFoldDB" id="A0A942UT22"/>
<sequence length="59" mass="7098">MSTNDYVKYLTETFIKHLEMPKAERKQLRLDRKDAKPPAMYHWFGLLPISLSMLFRKRG</sequence>
<organism evidence="2 3">
    <name type="scientific">Lederbergia citrea</name>
    <dbReference type="NCBI Taxonomy" id="2833581"/>
    <lineage>
        <taxon>Bacteria</taxon>
        <taxon>Bacillati</taxon>
        <taxon>Bacillota</taxon>
        <taxon>Bacilli</taxon>
        <taxon>Bacillales</taxon>
        <taxon>Bacillaceae</taxon>
        <taxon>Lederbergia</taxon>
    </lineage>
</organism>
<evidence type="ECO:0000313" key="2">
    <source>
        <dbReference type="EMBL" id="MBS4222414.1"/>
    </source>
</evidence>
<reference evidence="2 3" key="1">
    <citation type="submission" date="2021-05" db="EMBL/GenBank/DDBJ databases">
        <title>Novel Bacillus species.</title>
        <authorList>
            <person name="Liu G."/>
        </authorList>
    </citation>
    <scope>NUCLEOTIDE SEQUENCE [LARGE SCALE GENOMIC DNA]</scope>
    <source>
        <strain evidence="2 3">FJAT-49682</strain>
    </source>
</reference>
<proteinExistence type="predicted"/>
<feature type="transmembrane region" description="Helical" evidence="1">
    <location>
        <begin position="39"/>
        <end position="55"/>
    </location>
</feature>
<name>A0A942UT22_9BACI</name>